<evidence type="ECO:0000256" key="1">
    <source>
        <dbReference type="ARBA" id="ARBA00022741"/>
    </source>
</evidence>
<proteinExistence type="predicted"/>
<dbReference type="RefSeq" id="WP_045162411.1">
    <property type="nucleotide sequence ID" value="NZ_JYHV01000019.1"/>
</dbReference>
<dbReference type="Gene3D" id="3.40.50.300">
    <property type="entry name" value="P-loop containing nucleotide triphosphate hydrolases"/>
    <property type="match status" value="1"/>
</dbReference>
<protein>
    <submittedName>
        <fullName evidence="3">ATPase</fullName>
    </submittedName>
</protein>
<gene>
    <name evidence="3" type="ORF">UF78_11785</name>
</gene>
<dbReference type="EMBL" id="JYHV01000019">
    <property type="protein sequence ID" value="KJH81847.1"/>
    <property type="molecule type" value="Genomic_DNA"/>
</dbReference>
<dbReference type="NCBIfam" id="NF040713">
    <property type="entry name" value="ZapE"/>
    <property type="match status" value="1"/>
</dbReference>
<accession>A0A0D9AMA1</accession>
<keyword evidence="2" id="KW-0067">ATP-binding</keyword>
<dbReference type="GO" id="GO:0016887">
    <property type="term" value="F:ATP hydrolysis activity"/>
    <property type="evidence" value="ECO:0007669"/>
    <property type="project" value="InterPro"/>
</dbReference>
<dbReference type="GO" id="GO:0032153">
    <property type="term" value="C:cell division site"/>
    <property type="evidence" value="ECO:0007669"/>
    <property type="project" value="TreeGrafter"/>
</dbReference>
<dbReference type="Pfam" id="PF03969">
    <property type="entry name" value="AFG1_ATPase"/>
    <property type="match status" value="2"/>
</dbReference>
<sequence length="378" mass="42518">MELSSPLALYQQTIVDQGFVSDAAQLRAVALLQHCHDALHGTAMETPRGVYLWGPVGRGKTWLMNMFHRSLRVPSRRQHFHHFMRWVHIRLFQLNGTADPLQVLAKELSQEVRVLCFDELFVGDIGDAIILGRLFQVMFEHGVVIVATSNQPPGQLYADGFNRERFVPAIDAIERHMNVIEVDGGADHRQRPGAALQRYWLTMPDSVSALWSVFDELAGGEDSNTTVVTVGHRPVQTVRNSGSVIWCRFADLCEQPFSALDFIELCDRFSAILISEIPKLGSEQREGRIARGTEDAAAQVEAGDRELPRLAPRDDAVRRFIALVDECYDRGVPLYLEARVPLEALYTQGYLSFAFRRTLSRLREMQLQRFGTAGAGTV</sequence>
<dbReference type="PANTHER" id="PTHR12169">
    <property type="entry name" value="ATPASE N2B"/>
    <property type="match status" value="1"/>
</dbReference>
<dbReference type="SUPFAM" id="SSF52540">
    <property type="entry name" value="P-loop containing nucleoside triphosphate hydrolases"/>
    <property type="match status" value="1"/>
</dbReference>
<dbReference type="GO" id="GO:0005737">
    <property type="term" value="C:cytoplasm"/>
    <property type="evidence" value="ECO:0007669"/>
    <property type="project" value="TreeGrafter"/>
</dbReference>
<dbReference type="AlphaFoldDB" id="A0A0D9AMA1"/>
<dbReference type="GO" id="GO:0005524">
    <property type="term" value="F:ATP binding"/>
    <property type="evidence" value="ECO:0007669"/>
    <property type="project" value="UniProtKB-KW"/>
</dbReference>
<dbReference type="OrthoDB" id="9774491at2"/>
<dbReference type="GO" id="GO:0051301">
    <property type="term" value="P:cell division"/>
    <property type="evidence" value="ECO:0007669"/>
    <property type="project" value="TreeGrafter"/>
</dbReference>
<dbReference type="Proteomes" id="UP000032487">
    <property type="component" value="Unassembled WGS sequence"/>
</dbReference>
<dbReference type="PATRIC" id="fig|316.101.peg.3686"/>
<dbReference type="InterPro" id="IPR027417">
    <property type="entry name" value="P-loop_NTPase"/>
</dbReference>
<evidence type="ECO:0000313" key="3">
    <source>
        <dbReference type="EMBL" id="KJH81847.1"/>
    </source>
</evidence>
<comment type="caution">
    <text evidence="3">The sequence shown here is derived from an EMBL/GenBank/DDBJ whole genome shotgun (WGS) entry which is preliminary data.</text>
</comment>
<evidence type="ECO:0000313" key="4">
    <source>
        <dbReference type="Proteomes" id="UP000032487"/>
    </source>
</evidence>
<name>A0A0D9AMA1_STUST</name>
<dbReference type="InterPro" id="IPR005654">
    <property type="entry name" value="ATPase_AFG1-like"/>
</dbReference>
<keyword evidence="1" id="KW-0547">Nucleotide-binding</keyword>
<dbReference type="PANTHER" id="PTHR12169:SF6">
    <property type="entry name" value="AFG1-LIKE ATPASE"/>
    <property type="match status" value="1"/>
</dbReference>
<organism evidence="3 4">
    <name type="scientific">Stutzerimonas stutzeri</name>
    <name type="common">Pseudomonas stutzeri</name>
    <dbReference type="NCBI Taxonomy" id="316"/>
    <lineage>
        <taxon>Bacteria</taxon>
        <taxon>Pseudomonadati</taxon>
        <taxon>Pseudomonadota</taxon>
        <taxon>Gammaproteobacteria</taxon>
        <taxon>Pseudomonadales</taxon>
        <taxon>Pseudomonadaceae</taxon>
        <taxon>Stutzerimonas</taxon>
    </lineage>
</organism>
<reference evidence="3 4" key="1">
    <citation type="submission" date="2015-02" db="EMBL/GenBank/DDBJ databases">
        <title>Draft genome sequence of Pseudomonas stutzeri NT0128 isolated from wheat (Triticum turgidum) rhizosphere.</title>
        <authorList>
            <person name="Tovi N."/>
            <person name="Frenk S."/>
            <person name="Hadar Y."/>
            <person name="Minz D."/>
        </authorList>
    </citation>
    <scope>NUCLEOTIDE SEQUENCE [LARGE SCALE GENOMIC DNA]</scope>
    <source>
        <strain evidence="3 4">NT0128</strain>
    </source>
</reference>
<evidence type="ECO:0000256" key="2">
    <source>
        <dbReference type="ARBA" id="ARBA00022840"/>
    </source>
</evidence>